<evidence type="ECO:0000313" key="1">
    <source>
        <dbReference type="EMBL" id="GEK47398.1"/>
    </source>
</evidence>
<name>A0A510X7I8_9GAMM</name>
<proteinExistence type="predicted"/>
<sequence length="228" mass="23625">MNAPASVRPLDFAPGLSLGADAHCLHFASARPLRTLSSALVGGGLGWRRHFCNFHVDKAYDGRTPADDLSDWLARRDLGGEESLAMMTAVHLEHLALVAGPGLLVAVTAGAGNAVDIAAPLAGDPRPVGTINTLVFLDAHLSDAGLVNAVLSATEAKARALQALDIRDPHSDTPASGTSTDCLAVAATQAGEPRDYAGSGTRLGRELGRAIFAATRESLLRGREARHG</sequence>
<protein>
    <recommendedName>
        <fullName evidence="3">Adenosylcobinamide amidohydrolase</fullName>
    </recommendedName>
</protein>
<dbReference type="PANTHER" id="PTHR35336:SF5">
    <property type="entry name" value="ADENOSYLCOBINAMIDE AMIDOHYDROLASE"/>
    <property type="match status" value="1"/>
</dbReference>
<organism evidence="1 2">
    <name type="scientific">Bisbaumannia pacifica</name>
    <dbReference type="NCBI Taxonomy" id="77098"/>
    <lineage>
        <taxon>Bacteria</taxon>
        <taxon>Pseudomonadati</taxon>
        <taxon>Pseudomonadota</taxon>
        <taxon>Gammaproteobacteria</taxon>
        <taxon>Oceanospirillales</taxon>
        <taxon>Halomonadaceae</taxon>
        <taxon>Bisbaumannia</taxon>
    </lineage>
</organism>
<evidence type="ECO:0008006" key="3">
    <source>
        <dbReference type="Google" id="ProtNLM"/>
    </source>
</evidence>
<gene>
    <name evidence="1" type="ORF">HPA02_16810</name>
</gene>
<accession>A0A510X7I8</accession>
<dbReference type="OrthoDB" id="34339at2"/>
<dbReference type="InterPro" id="IPR052209">
    <property type="entry name" value="CbiZ"/>
</dbReference>
<comment type="caution">
    <text evidence="1">The sequence shown here is derived from an EMBL/GenBank/DDBJ whole genome shotgun (WGS) entry which is preliminary data.</text>
</comment>
<evidence type="ECO:0000313" key="2">
    <source>
        <dbReference type="Proteomes" id="UP000321275"/>
    </source>
</evidence>
<dbReference type="RefSeq" id="WP_146802735.1">
    <property type="nucleotide sequence ID" value="NZ_BJUK01000015.1"/>
</dbReference>
<dbReference type="EMBL" id="BJUK01000015">
    <property type="protein sequence ID" value="GEK47398.1"/>
    <property type="molecule type" value="Genomic_DNA"/>
</dbReference>
<keyword evidence="2" id="KW-1185">Reference proteome</keyword>
<dbReference type="AlphaFoldDB" id="A0A510X7I8"/>
<dbReference type="Pfam" id="PF01955">
    <property type="entry name" value="CbiZ"/>
    <property type="match status" value="1"/>
</dbReference>
<reference evidence="1 2" key="1">
    <citation type="submission" date="2019-07" db="EMBL/GenBank/DDBJ databases">
        <title>Whole genome shotgun sequence of Halomonas pacifica NBRC 102220.</title>
        <authorList>
            <person name="Hosoyama A."/>
            <person name="Uohara A."/>
            <person name="Ohji S."/>
            <person name="Ichikawa N."/>
        </authorList>
    </citation>
    <scope>NUCLEOTIDE SEQUENCE [LARGE SCALE GENOMIC DNA]</scope>
    <source>
        <strain evidence="1 2">NBRC 102220</strain>
    </source>
</reference>
<dbReference type="Proteomes" id="UP000321275">
    <property type="component" value="Unassembled WGS sequence"/>
</dbReference>
<dbReference type="PANTHER" id="PTHR35336">
    <property type="entry name" value="ADENOSYLCOBINAMIDE AMIDOHYDROLASE"/>
    <property type="match status" value="1"/>
</dbReference>
<dbReference type="InterPro" id="IPR002808">
    <property type="entry name" value="AdoCbi_amidolase"/>
</dbReference>